<dbReference type="Proteomes" id="UP000696485">
    <property type="component" value="Unassembled WGS sequence"/>
</dbReference>
<dbReference type="AlphaFoldDB" id="A0A9P5SQA2"/>
<dbReference type="InterPro" id="IPR008984">
    <property type="entry name" value="SMAD_FHA_dom_sf"/>
</dbReference>
<keyword evidence="2" id="KW-0812">Transmembrane</keyword>
<protein>
    <recommendedName>
        <fullName evidence="3">FHA domain-containing protein</fullName>
    </recommendedName>
</protein>
<dbReference type="EMBL" id="JAAAUY010000170">
    <property type="protein sequence ID" value="KAF9334039.1"/>
    <property type="molecule type" value="Genomic_DNA"/>
</dbReference>
<dbReference type="InterPro" id="IPR050923">
    <property type="entry name" value="Cell_Proc_Reg/RNA_Proc"/>
</dbReference>
<dbReference type="CDD" id="cd00060">
    <property type="entry name" value="FHA"/>
    <property type="match status" value="1"/>
</dbReference>
<keyword evidence="2" id="KW-0472">Membrane</keyword>
<feature type="domain" description="FHA" evidence="3">
    <location>
        <begin position="33"/>
        <end position="96"/>
    </location>
</feature>
<keyword evidence="2" id="KW-1133">Transmembrane helix</keyword>
<evidence type="ECO:0000256" key="1">
    <source>
        <dbReference type="SAM" id="MobiDB-lite"/>
    </source>
</evidence>
<dbReference type="PROSITE" id="PS50006">
    <property type="entry name" value="FHA_DOMAIN"/>
    <property type="match status" value="1"/>
</dbReference>
<feature type="transmembrane region" description="Helical" evidence="2">
    <location>
        <begin position="277"/>
        <end position="297"/>
    </location>
</feature>
<dbReference type="SUPFAM" id="SSF49879">
    <property type="entry name" value="SMAD/FHA domain"/>
    <property type="match status" value="1"/>
</dbReference>
<feature type="compositionally biased region" description="Acidic residues" evidence="1">
    <location>
        <begin position="190"/>
        <end position="201"/>
    </location>
</feature>
<dbReference type="InterPro" id="IPR000253">
    <property type="entry name" value="FHA_dom"/>
</dbReference>
<dbReference type="PANTHER" id="PTHR23308">
    <property type="entry name" value="NUCLEAR INHIBITOR OF PROTEIN PHOSPHATASE-1"/>
    <property type="match status" value="1"/>
</dbReference>
<dbReference type="Pfam" id="PF00498">
    <property type="entry name" value="FHA"/>
    <property type="match status" value="1"/>
</dbReference>
<name>A0A9P5SQA2_9FUNG</name>
<dbReference type="SMART" id="SM00240">
    <property type="entry name" value="FHA"/>
    <property type="match status" value="1"/>
</dbReference>
<evidence type="ECO:0000313" key="4">
    <source>
        <dbReference type="EMBL" id="KAF9334039.1"/>
    </source>
</evidence>
<feature type="non-terminal residue" evidence="4">
    <location>
        <position position="299"/>
    </location>
</feature>
<keyword evidence="5" id="KW-1185">Reference proteome</keyword>
<reference evidence="4" key="1">
    <citation type="journal article" date="2020" name="Fungal Divers.">
        <title>Resolving the Mortierellaceae phylogeny through synthesis of multi-gene phylogenetics and phylogenomics.</title>
        <authorList>
            <person name="Vandepol N."/>
            <person name="Liber J."/>
            <person name="Desiro A."/>
            <person name="Na H."/>
            <person name="Kennedy M."/>
            <person name="Barry K."/>
            <person name="Grigoriev I.V."/>
            <person name="Miller A.N."/>
            <person name="O'Donnell K."/>
            <person name="Stajich J.E."/>
            <person name="Bonito G."/>
        </authorList>
    </citation>
    <scope>NUCLEOTIDE SEQUENCE</scope>
    <source>
        <strain evidence="4">NVP1</strain>
    </source>
</reference>
<evidence type="ECO:0000256" key="2">
    <source>
        <dbReference type="SAM" id="Phobius"/>
    </source>
</evidence>
<proteinExistence type="predicted"/>
<gene>
    <name evidence="4" type="ORF">BG006_002830</name>
</gene>
<feature type="region of interest" description="Disordered" evidence="1">
    <location>
        <begin position="189"/>
        <end position="216"/>
    </location>
</feature>
<evidence type="ECO:0000313" key="5">
    <source>
        <dbReference type="Proteomes" id="UP000696485"/>
    </source>
</evidence>
<sequence>PSLETTHALQLELSLDTDEFSPRIFTLKKFDSVLLGRASSKTETDATGVLGWGAQPCMFSNKVISKAHASICHQDGALFIEDENSTHGTFVNGQRIKTKAPLNHGDTLVLGRHVVRKEESFKPLKLNVRIQEIIDIDHVDEDEQVRRLQGLDIHDPFFSEEDEQEVEEVEEVEAMMAVEAVEDILQIPADSDDVSGTDEDIVPSSDPLAAQDPSADRDTADIIAITHAQVEQPIIDLSNNVPQETKTLNLLGKRKRSDEPSAASDSKQEAHKRRASLVVVGLAGVVVGSVGTVLALANI</sequence>
<comment type="caution">
    <text evidence="4">The sequence shown here is derived from an EMBL/GenBank/DDBJ whole genome shotgun (WGS) entry which is preliminary data.</text>
</comment>
<accession>A0A9P5SQA2</accession>
<dbReference type="Gene3D" id="2.60.200.20">
    <property type="match status" value="1"/>
</dbReference>
<evidence type="ECO:0000259" key="3">
    <source>
        <dbReference type="PROSITE" id="PS50006"/>
    </source>
</evidence>
<organism evidence="4 5">
    <name type="scientific">Podila minutissima</name>
    <dbReference type="NCBI Taxonomy" id="64525"/>
    <lineage>
        <taxon>Eukaryota</taxon>
        <taxon>Fungi</taxon>
        <taxon>Fungi incertae sedis</taxon>
        <taxon>Mucoromycota</taxon>
        <taxon>Mortierellomycotina</taxon>
        <taxon>Mortierellomycetes</taxon>
        <taxon>Mortierellales</taxon>
        <taxon>Mortierellaceae</taxon>
        <taxon>Podila</taxon>
    </lineage>
</organism>